<feature type="compositionally biased region" description="Basic and acidic residues" evidence="1">
    <location>
        <begin position="307"/>
        <end position="324"/>
    </location>
</feature>
<name>A0A1B6JNN6_9HEMI</name>
<feature type="compositionally biased region" description="Basic residues" evidence="1">
    <location>
        <begin position="325"/>
        <end position="334"/>
    </location>
</feature>
<accession>A0A1B6JNN6</accession>
<evidence type="ECO:0000259" key="2">
    <source>
        <dbReference type="Pfam" id="PF22987"/>
    </source>
</evidence>
<reference evidence="5" key="1">
    <citation type="submission" date="2015-11" db="EMBL/GenBank/DDBJ databases">
        <title>De novo transcriptome assembly of four potential Pierce s Disease insect vectors from Arizona vineyards.</title>
        <authorList>
            <person name="Tassone E.E."/>
        </authorList>
    </citation>
    <scope>NUCLEOTIDE SEQUENCE</scope>
</reference>
<feature type="domain" description="Lysine-specific demethylase 3A/B tudor" evidence="2">
    <location>
        <begin position="176"/>
        <end position="250"/>
    </location>
</feature>
<feature type="compositionally biased region" description="Polar residues" evidence="1">
    <location>
        <begin position="795"/>
        <end position="808"/>
    </location>
</feature>
<dbReference type="AlphaFoldDB" id="A0A1B6JNN6"/>
<feature type="compositionally biased region" description="Basic and acidic residues" evidence="1">
    <location>
        <begin position="342"/>
        <end position="368"/>
    </location>
</feature>
<dbReference type="InterPro" id="IPR054294">
    <property type="entry name" value="DUF7030"/>
</dbReference>
<feature type="domain" description="DUF7030" evidence="4">
    <location>
        <begin position="8"/>
        <end position="67"/>
    </location>
</feature>
<evidence type="ECO:0000256" key="1">
    <source>
        <dbReference type="SAM" id="MobiDB-lite"/>
    </source>
</evidence>
<evidence type="ECO:0000259" key="3">
    <source>
        <dbReference type="Pfam" id="PF22988"/>
    </source>
</evidence>
<feature type="domain" description="Lysine-specific demethylase 3B PWWP" evidence="3">
    <location>
        <begin position="79"/>
        <end position="174"/>
    </location>
</feature>
<feature type="region of interest" description="Disordered" evidence="1">
    <location>
        <begin position="249"/>
        <end position="378"/>
    </location>
</feature>
<proteinExistence type="predicted"/>
<dbReference type="Pfam" id="PF22988">
    <property type="entry name" value="PWWP_KDM3B"/>
    <property type="match status" value="1"/>
</dbReference>
<feature type="region of interest" description="Disordered" evidence="1">
    <location>
        <begin position="793"/>
        <end position="830"/>
    </location>
</feature>
<dbReference type="InterPro" id="IPR054503">
    <property type="entry name" value="KDM3AB_Tudor"/>
</dbReference>
<sequence length="830" mass="93150">MACRYRDEIVGKRFLSVSGFNKLKLSKISEWGWRAGVIRAASHKDNKHKDLQVLVEYDDMEWHRREWLSIYRDNIFQVFMVESSLVWCDRKDPLAGFKSTVYWPALTFSALVATMDISSQRLQPVEFLMDQELAFRDPASLLPYKDWDPKMRGVKDYPGVREAARRWVEAQDGQQILLTTPSVLVGFRVEVYRAEGTTQWYTAVICGYNEATHELTVTDDTVLEGHNEDPTLVQMRLIGDRVVESIMRGEDVGITPRRSRSSTAPAPPPHTHTSTSRGQRQLPVAVVTSSKQIETPAACPSRKHLRREAAPRPPESVKDKPDGKKKPRAKRKNNGTKVPVARSKEDLENKGKKRRAVEPRPAKKKVLEDTNNSKLRRLVEVRVEDCLRRVNKDLSVAASAPVAVPSPSPSPPQSPSPPSPPVIEEDDAKSVPEPVTAPDQEVPAEPTSQFPPAVDDDGPLPSSSPERMELVGDGSAASALLRFPDDRSDSGVSSLRSGSGDERSGSRSSALSSSDEPQAKSVAPATKSSSPVVWREPGAEVRHVHSVQHQTLLMSHPQGGNPGASHYPPPPPMMGHPLHHLPPPATHLYTQHVADMLWKPRYPPQIPVNTHLHPTPAEELLERERAFAQDRDRQDRLIRDRREQEVRELEKQKEREREIKAEREKQERDRLEKEKAQQAVHKHFEESFRLAQAKNMNSYWDPLSATVGPMLGRDSTRMSEKLQNSIYRRGQSVAAKVEYPPPPAHRQVIGIKDKPQVSSGLPRAEPNLNLFNYSAYQNPLSFLHHDPSKVKQEVKTSQSLSLVVTKSSPVERDMGLPNPPPLMPDLKSSV</sequence>
<dbReference type="Pfam" id="PF22989">
    <property type="entry name" value="DUF7030"/>
    <property type="match status" value="1"/>
</dbReference>
<feature type="region of interest" description="Disordered" evidence="1">
    <location>
        <begin position="396"/>
        <end position="533"/>
    </location>
</feature>
<evidence type="ECO:0000313" key="5">
    <source>
        <dbReference type="EMBL" id="JAT00882.1"/>
    </source>
</evidence>
<feature type="non-terminal residue" evidence="5">
    <location>
        <position position="830"/>
    </location>
</feature>
<gene>
    <name evidence="5" type="ORF">g.51348</name>
</gene>
<dbReference type="Pfam" id="PF22987">
    <property type="entry name" value="Tudor_KDM3B"/>
    <property type="match status" value="1"/>
</dbReference>
<organism evidence="5">
    <name type="scientific">Homalodisca liturata</name>
    <dbReference type="NCBI Taxonomy" id="320908"/>
    <lineage>
        <taxon>Eukaryota</taxon>
        <taxon>Metazoa</taxon>
        <taxon>Ecdysozoa</taxon>
        <taxon>Arthropoda</taxon>
        <taxon>Hexapoda</taxon>
        <taxon>Insecta</taxon>
        <taxon>Pterygota</taxon>
        <taxon>Neoptera</taxon>
        <taxon>Paraneoptera</taxon>
        <taxon>Hemiptera</taxon>
        <taxon>Auchenorrhyncha</taxon>
        <taxon>Membracoidea</taxon>
        <taxon>Cicadellidae</taxon>
        <taxon>Cicadellinae</taxon>
        <taxon>Proconiini</taxon>
        <taxon>Homalodisca</taxon>
    </lineage>
</organism>
<dbReference type="InterPro" id="IPR054504">
    <property type="entry name" value="PWWP_KDM3B"/>
</dbReference>
<feature type="compositionally biased region" description="Pro residues" evidence="1">
    <location>
        <begin position="404"/>
        <end position="421"/>
    </location>
</feature>
<dbReference type="EMBL" id="GECU01006825">
    <property type="protein sequence ID" value="JAT00882.1"/>
    <property type="molecule type" value="Transcribed_RNA"/>
</dbReference>
<protein>
    <recommendedName>
        <fullName evidence="6">JmjC domain-containing protein</fullName>
    </recommendedName>
</protein>
<feature type="region of interest" description="Disordered" evidence="1">
    <location>
        <begin position="645"/>
        <end position="672"/>
    </location>
</feature>
<evidence type="ECO:0000259" key="4">
    <source>
        <dbReference type="Pfam" id="PF22989"/>
    </source>
</evidence>
<evidence type="ECO:0008006" key="6">
    <source>
        <dbReference type="Google" id="ProtNLM"/>
    </source>
</evidence>